<gene>
    <name evidence="2" type="primary">orf233</name>
</gene>
<geneLocation type="mitochondrion" evidence="1"/>
<reference evidence="2" key="3">
    <citation type="journal article" date="2001" name="J. Mol. Evol.">
        <title>The complete sequence of a brown algal mitochondrial genome, the ectocarpale Pylaiella littoralis (L.) Kjellm.</title>
        <authorList>
            <person name="Oudot M.P."/>
            <person name="Fontaine J.M."/>
            <person name="Rousvoal S."/>
            <person name="Kloareg B."/>
            <person name="Loiseaux-de Goer S."/>
        </authorList>
    </citation>
    <scope>NUCLEOTIDE SEQUENCE</scope>
</reference>
<dbReference type="EMBL" id="AJ277126">
    <property type="protein sequence ID" value="CAC50863.1"/>
    <property type="molecule type" value="Genomic_DNA"/>
</dbReference>
<dbReference type="GeneID" id="803744"/>
<dbReference type="PIR" id="T09468">
    <property type="entry name" value="T09468"/>
</dbReference>
<organism evidence="1">
    <name type="scientific">Pylaiella littoralis</name>
    <name type="common">Seaweed</name>
    <name type="synonym">Conferva littoralis</name>
    <dbReference type="NCBI Taxonomy" id="2885"/>
    <lineage>
        <taxon>Eukaryota</taxon>
        <taxon>Sar</taxon>
        <taxon>Stramenopiles</taxon>
        <taxon>Ochrophyta</taxon>
        <taxon>PX clade</taxon>
        <taxon>Phaeophyceae</taxon>
        <taxon>Ectocarpales</taxon>
        <taxon>Acinetosporaceae</taxon>
        <taxon>Pylaiella</taxon>
    </lineage>
</organism>
<evidence type="ECO:0000313" key="2">
    <source>
        <dbReference type="EMBL" id="CAC50863.1"/>
    </source>
</evidence>
<reference evidence="1" key="1">
    <citation type="submission" date="1997-11" db="EMBL/GenBank/DDBJ databases">
        <authorList>
            <person name="Oudot M.-P."/>
            <person name="Rousvoal S."/>
            <person name="Loiseaux-de Goer S."/>
        </authorList>
    </citation>
    <scope>NUCLEOTIDE SEQUENCE</scope>
    <source>
        <strain evidence="1">Roscoff</strain>
    </source>
</reference>
<sequence>MLFNYNTLSLTSSNFLFSSSVHSFNALRYLGTRTKKPKFQMDPQILDMFKNEEVMNPVTTTQALTNYLMTTNETSLTLFPRTETLLRTQREHHLNAIVKAIFTAGYRDVDFNKVIRVLKVVAIEFMTENDANDDPIRFTINFDHILSESELKKYQEFDYSDQDEVSPLLDADDLKEIKVYPELRQLFESQIIGPKNGKGNVHANNSVKYIKMIFLDVNNKKCRVDSILPPEKL</sequence>
<accession>O78799</accession>
<dbReference type="AlphaFoldDB" id="O78799"/>
<dbReference type="EMBL" id="AF034976">
    <property type="protein sequence ID" value="AAC23957.1"/>
    <property type="molecule type" value="Genomic_DNA"/>
</dbReference>
<protein>
    <submittedName>
        <fullName evidence="1">Uncharacterized protein</fullName>
    </submittedName>
</protein>
<reference evidence="1" key="2">
    <citation type="journal article" date="1998" name="J. Mol. Biol.">
        <title>Witnessing the evolution of transcription in mitochondria: the mitochondrial genome of the primitive brown alga Pylaiella littoralis (L.) Kjellm. Encodes a T7-like RNA polymerase.</title>
        <authorList>
            <person name="Rousvoal S."/>
            <person name="Oudot M."/>
            <person name="Fontaine J."/>
            <person name="Kloareg B."/>
            <person name="Goer S.L."/>
        </authorList>
    </citation>
    <scope>NUCLEOTIDE SEQUENCE</scope>
    <source>
        <strain evidence="1">Roscoff</strain>
    </source>
</reference>
<name>O78799_PYLLI</name>
<evidence type="ECO:0000313" key="1">
    <source>
        <dbReference type="EMBL" id="AAC23957.1"/>
    </source>
</evidence>
<proteinExistence type="predicted"/>
<keyword evidence="1" id="KW-0496">Mitochondrion</keyword>
<dbReference type="RefSeq" id="NP_150422.1">
    <property type="nucleotide sequence ID" value="NC_003055.1"/>
</dbReference>